<keyword evidence="2" id="KW-1185">Reference proteome</keyword>
<accession>A0A076G842</accession>
<evidence type="ECO:0000313" key="1">
    <source>
        <dbReference type="EMBL" id="AII28159.1"/>
    </source>
</evidence>
<sequence>MAVTNPDVTRRDLLLAPRKLRVIQWDYSVPLIESVHDETSGELKLPDDGVVVGLHEKQSGGRLANAVTINDIRSHGVGGPVRQLPTQRDVTCGLVPQETNRANLENWWGIDLSDVTPDATGAVTFGVEELPEVYLKRTVLLGKDSWQGLPIYLAWIGNRTNVSERSEAQLTDSELATYPYTINFQGEDELLGQPVIVDIFGPGWAAIQASGVDTGFGGGS</sequence>
<dbReference type="OrthoDB" id="24002at10239"/>
<organism evidence="1 2">
    <name type="scientific">Mycobacterium phage Sparky</name>
    <dbReference type="NCBI Taxonomy" id="1527493"/>
    <lineage>
        <taxon>Viruses</taxon>
        <taxon>Duplodnaviria</taxon>
        <taxon>Heunggongvirae</taxon>
        <taxon>Uroviricota</taxon>
        <taxon>Caudoviricetes</taxon>
        <taxon>Sparkyvirus</taxon>
        <taxon>Sparkyvirus sparky</taxon>
    </lineage>
</organism>
<gene>
    <name evidence="1" type="primary">11</name>
    <name evidence="1" type="ORF">PBI_SPARKY_11</name>
</gene>
<proteinExistence type="predicted"/>
<dbReference type="EMBL" id="KM083128">
    <property type="protein sequence ID" value="AII28159.1"/>
    <property type="molecule type" value="Genomic_DNA"/>
</dbReference>
<dbReference type="Proteomes" id="UP000028659">
    <property type="component" value="Genome"/>
</dbReference>
<dbReference type="KEGG" id="vg:23680178"/>
<dbReference type="RefSeq" id="YP_009125394.1">
    <property type="nucleotide sequence ID" value="NC_026597.1"/>
</dbReference>
<dbReference type="GeneID" id="23680178"/>
<name>A0A076G842_9CAUD</name>
<protein>
    <submittedName>
        <fullName evidence="1">Major tail subunit</fullName>
    </submittedName>
</protein>
<reference evidence="1 2" key="1">
    <citation type="submission" date="2014-07" db="EMBL/GenBank/DDBJ databases">
        <authorList>
            <person name="Simmons-Yager K."/>
            <person name="Taylor B.J."/>
            <person name="Thorniley A.J."/>
            <person name="Dasenko M.A."/>
            <person name="Denver D.R."/>
            <person name="Garcia-Ruiz H."/>
            <person name="Hoyer J.S."/>
            <person name="Jogdeo S."/>
            <person name="Sullivan C.M."/>
            <person name="Peterson M.R."/>
            <person name="Rowley E.R."/>
            <person name="Schnitzler C.E."/>
            <person name="Vining K.J."/>
            <person name="Almabruk K.H."/>
            <person name="Banawas S."/>
            <person name="Beatty C."/>
            <person name="Bullock C.J."/>
            <person name="Cappellazzi J.E."/>
            <person name="Chagani S.E."/>
            <person name="Chatterjee P."/>
            <person name="Cram E.D."/>
            <person name="Elorriaga M.E.S.T.E.F.A."/>
            <person name="Esser M."/>
            <person name="Fellows E.J."/>
            <person name="Garcia G.R."/>
            <person name="Gullaba J.M."/>
            <person name="Kinsley M.A."/>
            <person name="Luo F."/>
            <person name="Mcginnis M."/>
            <person name="Paquette C.E."/>
            <person name="Reddekopp R.L."/>
            <person name="Rosen K.L."/>
            <person name="Sahlfeld L.M."/>
            <person name="Vondras A.M."/>
            <person name="Wang J.X."/>
            <person name="Weiss E.S."/>
            <person name="Wernick R."/>
            <person name="Abuelizz H.A."/>
            <person name="Amaro Y."/>
            <person name="Archer C.L."/>
            <person name="Basu A."/>
            <person name="Bellinger M.R."/>
            <person name="Johnson S.F."/>
            <person name="Kitchen S.A."/>
            <person name="Li M."/>
            <person name="Morey-Castro K.E."/>
            <person name="Lavalleur H.J."/>
            <person name="Rangel L.J."/>
            <person name="Ree J.F."/>
            <person name="Shay S.D."/>
            <person name="Sheng Y."/>
            <person name="Smyth J.C."/>
            <person name="Stamm E.A."/>
            <person name="Taylor C.R."/>
            <person name="Vining O.B."/>
            <person name="Wanzeck K.M."/>
            <person name="Watson G."/>
            <person name="Bruck A.J."/>
            <person name="Anders K.R."/>
            <person name="Braun M.A."/>
            <person name="Delesalle V.A."/>
            <person name="Hughes L.E."/>
            <person name="Ware V.C."/>
            <person name="Bradley K.W."/>
            <person name="Barker L.P."/>
            <person name="Asai D.J."/>
            <person name="Bowman C.A."/>
            <person name="Russell D.A."/>
            <person name="Pope W.H."/>
            <person name="Jacobs-Sera D."/>
            <person name="Hendrix R.W."/>
            <person name="Hatfull G.F."/>
        </authorList>
    </citation>
    <scope>NUCLEOTIDE SEQUENCE [LARGE SCALE GENOMIC DNA]</scope>
</reference>
<evidence type="ECO:0000313" key="2">
    <source>
        <dbReference type="Proteomes" id="UP000028659"/>
    </source>
</evidence>